<feature type="transmembrane region" description="Helical" evidence="1">
    <location>
        <begin position="103"/>
        <end position="123"/>
    </location>
</feature>
<reference evidence="3" key="1">
    <citation type="submission" date="2019-06" db="EMBL/GenBank/DDBJ databases">
        <title>Whole-Genome Sequence of Bradyrhizobium sp. 3 Strain 65S1MB.</title>
        <authorList>
            <person name="Bromfield E.S.P."/>
            <person name="Cloutier S."/>
            <person name="Nguyen H.D.T."/>
        </authorList>
    </citation>
    <scope>NUCLEOTIDE SEQUENCE [LARGE SCALE GENOMIC DNA]</scope>
    <source>
        <strain evidence="3">65S1MB</strain>
    </source>
</reference>
<evidence type="ECO:0000313" key="2">
    <source>
        <dbReference type="EMBL" id="QDF39104.1"/>
    </source>
</evidence>
<dbReference type="Proteomes" id="UP000319298">
    <property type="component" value="Chromosome"/>
</dbReference>
<gene>
    <name evidence="2" type="ORF">FJN17_16955</name>
</gene>
<reference evidence="2 3" key="2">
    <citation type="journal article" date="2020" name="Int. J. Syst. Evol. Microbiol.">
        <title>Description and complete genome sequences of Bradyrhizobium symbiodeficiens sp. nov., a non-symbiotic bacterium associated with legumes native to Canada.</title>
        <authorList>
            <person name="Bromfield E.S.P."/>
            <person name="Cloutier S."/>
            <person name="Nguyen H.D.T."/>
        </authorList>
    </citation>
    <scope>NUCLEOTIDE SEQUENCE [LARGE SCALE GENOMIC DNA]</scope>
    <source>
        <strain evidence="2 3">65S1MB</strain>
    </source>
</reference>
<feature type="transmembrane region" description="Helical" evidence="1">
    <location>
        <begin position="71"/>
        <end position="91"/>
    </location>
</feature>
<protein>
    <recommendedName>
        <fullName evidence="4">Integral membrane protein</fullName>
    </recommendedName>
</protein>
<accession>A0ABX5W8V7</accession>
<evidence type="ECO:0000256" key="1">
    <source>
        <dbReference type="SAM" id="Phobius"/>
    </source>
</evidence>
<sequence length="132" mass="13454">MIDASTFLRRALLADAVFSGVAAFGFTLGASAFATLFNLPEALLRETGLFLIAYAALVGWLASRASVAKPLVLLVVVGNAAWTVGSIALLLSGAVSPNIAGELMVVAQAIATGVFAELQYVGLRKSASVVAA</sequence>
<keyword evidence="1" id="KW-0812">Transmembrane</keyword>
<evidence type="ECO:0000313" key="3">
    <source>
        <dbReference type="Proteomes" id="UP000319298"/>
    </source>
</evidence>
<feature type="transmembrane region" description="Helical" evidence="1">
    <location>
        <begin position="43"/>
        <end position="62"/>
    </location>
</feature>
<keyword evidence="3" id="KW-1185">Reference proteome</keyword>
<dbReference type="EMBL" id="CP041090">
    <property type="protein sequence ID" value="QDF39104.1"/>
    <property type="molecule type" value="Genomic_DNA"/>
</dbReference>
<name>A0ABX5W8V7_9BRAD</name>
<proteinExistence type="predicted"/>
<dbReference type="RefSeq" id="WP_140480434.1">
    <property type="nucleotide sequence ID" value="NZ_CP041090.2"/>
</dbReference>
<keyword evidence="1" id="KW-1133">Transmembrane helix</keyword>
<evidence type="ECO:0008006" key="4">
    <source>
        <dbReference type="Google" id="ProtNLM"/>
    </source>
</evidence>
<organism evidence="2 3">
    <name type="scientific">Bradyrhizobium symbiodeficiens</name>
    <dbReference type="NCBI Taxonomy" id="1404367"/>
    <lineage>
        <taxon>Bacteria</taxon>
        <taxon>Pseudomonadati</taxon>
        <taxon>Pseudomonadota</taxon>
        <taxon>Alphaproteobacteria</taxon>
        <taxon>Hyphomicrobiales</taxon>
        <taxon>Nitrobacteraceae</taxon>
        <taxon>Bradyrhizobium</taxon>
    </lineage>
</organism>
<feature type="transmembrane region" description="Helical" evidence="1">
    <location>
        <begin position="12"/>
        <end position="37"/>
    </location>
</feature>
<keyword evidence="1" id="KW-0472">Membrane</keyword>